<comment type="similarity">
    <text evidence="1 4">Belongs to the D-isomer specific 2-hydroxyacid dehydrogenase family.</text>
</comment>
<organism evidence="7 8">
    <name type="scientific">Pseudoramibacter porci</name>
    <dbReference type="NCBI Taxonomy" id="2606631"/>
    <lineage>
        <taxon>Bacteria</taxon>
        <taxon>Bacillati</taxon>
        <taxon>Bacillota</taxon>
        <taxon>Clostridia</taxon>
        <taxon>Eubacteriales</taxon>
        <taxon>Eubacteriaceae</taxon>
        <taxon>Pseudoramibacter</taxon>
    </lineage>
</organism>
<feature type="domain" description="D-isomer specific 2-hydroxyacid dehydrogenase catalytic" evidence="5">
    <location>
        <begin position="33"/>
        <end position="329"/>
    </location>
</feature>
<reference evidence="7 8" key="1">
    <citation type="submission" date="2019-08" db="EMBL/GenBank/DDBJ databases">
        <title>In-depth cultivation of the pig gut microbiome towards novel bacterial diversity and tailored functional studies.</title>
        <authorList>
            <person name="Wylensek D."/>
            <person name="Hitch T.C.A."/>
            <person name="Clavel T."/>
        </authorList>
    </citation>
    <scope>NUCLEOTIDE SEQUENCE [LARGE SCALE GENOMIC DNA]</scope>
    <source>
        <strain evidence="7 8">RF-744-FAT-4</strain>
    </source>
</reference>
<dbReference type="Proteomes" id="UP000461754">
    <property type="component" value="Unassembled WGS sequence"/>
</dbReference>
<dbReference type="PANTHER" id="PTHR43761:SF1">
    <property type="entry name" value="D-ISOMER SPECIFIC 2-HYDROXYACID DEHYDROGENASE CATALYTIC DOMAIN-CONTAINING PROTEIN-RELATED"/>
    <property type="match status" value="1"/>
</dbReference>
<evidence type="ECO:0000256" key="3">
    <source>
        <dbReference type="ARBA" id="ARBA00023027"/>
    </source>
</evidence>
<evidence type="ECO:0000259" key="6">
    <source>
        <dbReference type="Pfam" id="PF02826"/>
    </source>
</evidence>
<dbReference type="Pfam" id="PF00389">
    <property type="entry name" value="2-Hacid_dh"/>
    <property type="match status" value="1"/>
</dbReference>
<evidence type="ECO:0000256" key="2">
    <source>
        <dbReference type="ARBA" id="ARBA00023002"/>
    </source>
</evidence>
<dbReference type="GO" id="GO:0051287">
    <property type="term" value="F:NAD binding"/>
    <property type="evidence" value="ECO:0007669"/>
    <property type="project" value="InterPro"/>
</dbReference>
<dbReference type="GO" id="GO:0016616">
    <property type="term" value="F:oxidoreductase activity, acting on the CH-OH group of donors, NAD or NADP as acceptor"/>
    <property type="evidence" value="ECO:0007669"/>
    <property type="project" value="InterPro"/>
</dbReference>
<dbReference type="SUPFAM" id="SSF51735">
    <property type="entry name" value="NAD(P)-binding Rossmann-fold domains"/>
    <property type="match status" value="1"/>
</dbReference>
<dbReference type="RefSeq" id="WP_154576608.1">
    <property type="nucleotide sequence ID" value="NZ_VUMO01000009.1"/>
</dbReference>
<accession>A0A7X2NGQ9</accession>
<dbReference type="InterPro" id="IPR029753">
    <property type="entry name" value="D-isomer_DH_CS"/>
</dbReference>
<evidence type="ECO:0000256" key="1">
    <source>
        <dbReference type="ARBA" id="ARBA00005854"/>
    </source>
</evidence>
<dbReference type="Pfam" id="PF02826">
    <property type="entry name" value="2-Hacid_dh_C"/>
    <property type="match status" value="1"/>
</dbReference>
<keyword evidence="3" id="KW-0520">NAD</keyword>
<dbReference type="EMBL" id="VUMO01000009">
    <property type="protein sequence ID" value="MSS20235.1"/>
    <property type="molecule type" value="Genomic_DNA"/>
</dbReference>
<dbReference type="InterPro" id="IPR006140">
    <property type="entry name" value="D-isomer_DH_NAD-bd"/>
</dbReference>
<evidence type="ECO:0008006" key="9">
    <source>
        <dbReference type="Google" id="ProtNLM"/>
    </source>
</evidence>
<evidence type="ECO:0000259" key="5">
    <source>
        <dbReference type="Pfam" id="PF00389"/>
    </source>
</evidence>
<dbReference type="InterPro" id="IPR050418">
    <property type="entry name" value="D-iso_2-hydroxyacid_DH_PdxB"/>
</dbReference>
<keyword evidence="2 4" id="KW-0560">Oxidoreductase</keyword>
<sequence>MKILHIGKRGNLQRFTQKSSILRTMTLVDVPMNEPVSAYLKDGADADFIIADAMAPVTGELIQSMPNLKLIHSEGVAYNSFDLEAADACGVYVCNSKGMNAVAVAEQAVLLMVGMLRNVAQGDAAVRAGHQIEMKEGYMVRSDLRELSEFSIGLIGYGDIARETARLVRAYGVSTIYYNKRHRLNPEEEKAQGVIYKPMDELLQASGIVSLHLPVNAETTHFANRRFFELMQPGSYLVNTARGELVDDQALIDALASGKLAMAGLDTLDGEPVQTSHPLLCQSASVEKKLLFSPHIGGITAQSFARSYAMADADIRAVLEGRRPARVVNHVEQGRAQ</sequence>
<feature type="domain" description="D-isomer specific 2-hydroxyacid dehydrogenase NAD-binding" evidence="6">
    <location>
        <begin position="110"/>
        <end position="297"/>
    </location>
</feature>
<name>A0A7X2NGQ9_9FIRM</name>
<dbReference type="PANTHER" id="PTHR43761">
    <property type="entry name" value="D-ISOMER SPECIFIC 2-HYDROXYACID DEHYDROGENASE FAMILY PROTEIN (AFU_ORTHOLOGUE AFUA_1G13630)"/>
    <property type="match status" value="1"/>
</dbReference>
<dbReference type="InterPro" id="IPR006139">
    <property type="entry name" value="D-isomer_2_OHA_DH_cat_dom"/>
</dbReference>
<keyword evidence="8" id="KW-1185">Reference proteome</keyword>
<dbReference type="InterPro" id="IPR036291">
    <property type="entry name" value="NAD(P)-bd_dom_sf"/>
</dbReference>
<evidence type="ECO:0000313" key="7">
    <source>
        <dbReference type="EMBL" id="MSS20235.1"/>
    </source>
</evidence>
<dbReference type="AlphaFoldDB" id="A0A7X2NGQ9"/>
<evidence type="ECO:0000256" key="4">
    <source>
        <dbReference type="RuleBase" id="RU003719"/>
    </source>
</evidence>
<protein>
    <recommendedName>
        <fullName evidence="9">Hydroxyacid dehydrogenase</fullName>
    </recommendedName>
</protein>
<evidence type="ECO:0000313" key="8">
    <source>
        <dbReference type="Proteomes" id="UP000461754"/>
    </source>
</evidence>
<proteinExistence type="inferred from homology"/>
<gene>
    <name evidence="7" type="ORF">FYJ52_07475</name>
</gene>
<dbReference type="SUPFAM" id="SSF52283">
    <property type="entry name" value="Formate/glycerate dehydrogenase catalytic domain-like"/>
    <property type="match status" value="1"/>
</dbReference>
<comment type="caution">
    <text evidence="7">The sequence shown here is derived from an EMBL/GenBank/DDBJ whole genome shotgun (WGS) entry which is preliminary data.</text>
</comment>
<dbReference type="PROSITE" id="PS00671">
    <property type="entry name" value="D_2_HYDROXYACID_DH_3"/>
    <property type="match status" value="1"/>
</dbReference>
<dbReference type="Gene3D" id="3.40.50.720">
    <property type="entry name" value="NAD(P)-binding Rossmann-like Domain"/>
    <property type="match status" value="2"/>
</dbReference>